<feature type="compositionally biased region" description="Basic and acidic residues" evidence="1">
    <location>
        <begin position="447"/>
        <end position="456"/>
    </location>
</feature>
<dbReference type="Proteomes" id="UP000092993">
    <property type="component" value="Unassembled WGS sequence"/>
</dbReference>
<name>A0A1C7MMS1_GRIFR</name>
<evidence type="ECO:0000313" key="2">
    <source>
        <dbReference type="EMBL" id="OBZ76284.1"/>
    </source>
</evidence>
<organism evidence="2 3">
    <name type="scientific">Grifola frondosa</name>
    <name type="common">Maitake</name>
    <name type="synonym">Polyporus frondosus</name>
    <dbReference type="NCBI Taxonomy" id="5627"/>
    <lineage>
        <taxon>Eukaryota</taxon>
        <taxon>Fungi</taxon>
        <taxon>Dikarya</taxon>
        <taxon>Basidiomycota</taxon>
        <taxon>Agaricomycotina</taxon>
        <taxon>Agaricomycetes</taxon>
        <taxon>Polyporales</taxon>
        <taxon>Grifolaceae</taxon>
        <taxon>Grifola</taxon>
    </lineage>
</organism>
<reference evidence="2 3" key="1">
    <citation type="submission" date="2016-03" db="EMBL/GenBank/DDBJ databases">
        <title>Whole genome sequencing of Grifola frondosa 9006-11.</title>
        <authorList>
            <person name="Min B."/>
            <person name="Park H."/>
            <person name="Kim J.-G."/>
            <person name="Cho H."/>
            <person name="Oh Y.-L."/>
            <person name="Kong W.-S."/>
            <person name="Choi I.-G."/>
        </authorList>
    </citation>
    <scope>NUCLEOTIDE SEQUENCE [LARGE SCALE GENOMIC DNA]</scope>
    <source>
        <strain evidence="2 3">9006-11</strain>
    </source>
</reference>
<feature type="region of interest" description="Disordered" evidence="1">
    <location>
        <begin position="447"/>
        <end position="482"/>
    </location>
</feature>
<feature type="region of interest" description="Disordered" evidence="1">
    <location>
        <begin position="42"/>
        <end position="61"/>
    </location>
</feature>
<feature type="compositionally biased region" description="Basic residues" evidence="1">
    <location>
        <begin position="457"/>
        <end position="467"/>
    </location>
</feature>
<proteinExistence type="predicted"/>
<sequence length="604" mass="67625">MLRRVRLGEIVLKLKSSSGYNDRVPIGTKRKRKHETDCFPKAPVRRRMQGPQASDTEDHPPLDELEVIYHEMMMEEIVEWVEELFKLWTMSRVGEERVQFEYEEQDEDELVPWDDMVVDQAFRYKHSSPFTDEDVDKDIEMDDYQWQPDYDMLERSPIPSPAAINMAASPFFLSPPSSTPTLAVAPVIEDLMFPNHHPIITPPSDAWYAIDFPDVDMPQEPLTTPPYLNISPPMDSESCQNAVISDVSVVNFAPESVSPPCNANLTIDEQPSHSRSEYADEDKFLDNLTTSCREISTADLPAIVPSSQVLPPPPVSHVSLALNASPSSLICSEVPVIVPTTISPTTPMINLARAIQPLLPGPAELDFPCPTTLSDDLPAPNIDIDRCIDPIFDVIQDDSRAFRASKVKNRRSTIAAASGVVTRTKEIRHVATDNRLLPRSSEVLYHRDRKDDAREVRRARRRARKRAKEAEKEQRRLENSKRPTGIKLRLKLNATKLEERLQVVRPDHAQDDNPLDELIDALTMSTLGSSAHAKDLSIPSPTVLVPRKDAPPPISRQATMTTRSGTSVVSVPKHSCFYSSSASLKIPSLAPSRWLLGTSLGGFD</sequence>
<accession>A0A1C7MMS1</accession>
<feature type="compositionally biased region" description="Basic and acidic residues" evidence="1">
    <location>
        <begin position="468"/>
        <end position="481"/>
    </location>
</feature>
<dbReference type="AlphaFoldDB" id="A0A1C7MMS1"/>
<evidence type="ECO:0000313" key="3">
    <source>
        <dbReference type="Proteomes" id="UP000092993"/>
    </source>
</evidence>
<evidence type="ECO:0000256" key="1">
    <source>
        <dbReference type="SAM" id="MobiDB-lite"/>
    </source>
</evidence>
<dbReference type="EMBL" id="LUGG01000003">
    <property type="protein sequence ID" value="OBZ76284.1"/>
    <property type="molecule type" value="Genomic_DNA"/>
</dbReference>
<protein>
    <submittedName>
        <fullName evidence="2">Uncharacterized protein</fullName>
    </submittedName>
</protein>
<comment type="caution">
    <text evidence="2">The sequence shown here is derived from an EMBL/GenBank/DDBJ whole genome shotgun (WGS) entry which is preliminary data.</text>
</comment>
<gene>
    <name evidence="2" type="ORF">A0H81_02935</name>
</gene>
<keyword evidence="3" id="KW-1185">Reference proteome</keyword>